<dbReference type="OrthoDB" id="9997739at2759"/>
<feature type="compositionally biased region" description="Low complexity" evidence="1">
    <location>
        <begin position="82"/>
        <end position="91"/>
    </location>
</feature>
<feature type="compositionally biased region" description="Basic residues" evidence="1">
    <location>
        <begin position="354"/>
        <end position="363"/>
    </location>
</feature>
<evidence type="ECO:0000313" key="2">
    <source>
        <dbReference type="EMBL" id="OAA57236.1"/>
    </source>
</evidence>
<reference evidence="2 3" key="1">
    <citation type="journal article" date="2016" name="Genome Biol. Evol.">
        <title>Divergent and convergent evolution of fungal pathogenicity.</title>
        <authorList>
            <person name="Shang Y."/>
            <person name="Xiao G."/>
            <person name="Zheng P."/>
            <person name="Cen K."/>
            <person name="Zhan S."/>
            <person name="Wang C."/>
        </authorList>
    </citation>
    <scope>NUCLEOTIDE SEQUENCE [LARGE SCALE GENOMIC DNA]</scope>
    <source>
        <strain evidence="2 3">ARSEF 2679</strain>
    </source>
</reference>
<feature type="compositionally biased region" description="Basic and acidic residues" evidence="1">
    <location>
        <begin position="175"/>
        <end position="193"/>
    </location>
</feature>
<evidence type="ECO:0000256" key="1">
    <source>
        <dbReference type="SAM" id="MobiDB-lite"/>
    </source>
</evidence>
<accession>A0A167Q303</accession>
<gene>
    <name evidence="2" type="ORF">ISF_07157</name>
</gene>
<sequence>MAEITYDSILSSKPYCFLVGPQEREFFIHASLAAKKSSVLDSIVSNGLTKQEANGTAVWRHVDEDTFVRFGQYVYTGDYEGSAPSQPTTAEAPPPPVAEEKEEPEPQPLPDKVAEEKPVDFPVREPATHVELEAVVEPVPDEAVVPEKDVWGFFTSRGKVGGDYDWGFSTTRASKPADEEPAAPEREREREPEDVADMWLFGVSKKDKKKKKRVLIASEPEPAEAVVELVVEEEPARVKLAEEDCWDVPAAEPELEPEPAFEPAPIEEAADMSPTPIKKKGKKKKRALLAPEPEPAKDDVEEAPAAEPEPEPARVKLAEEDCWDVPAAEPELEPEPAFEPAPIKEAADMSPTPTKKKGKKKKGALFSSQPEPAKAVVEFVKEEESALPEPDVSFRAASPQERLLPMLKDVWHSFTTELRYDPGTGAGQFDAPGNEVDSALEYAGVFLSHARVHALAHEFRVEPLAQLALHKLHRILCAFTLHEARIGDVVALLRYSYEERQRLGEQLRALVSKFAACHLKTLWTSEAFRALFAACGELAVAIVGHVIDKLN</sequence>
<dbReference type="RefSeq" id="XP_018702038.1">
    <property type="nucleotide sequence ID" value="XM_018850760.1"/>
</dbReference>
<feature type="compositionally biased region" description="Acidic residues" evidence="1">
    <location>
        <begin position="299"/>
        <end position="310"/>
    </location>
</feature>
<organism evidence="2 3">
    <name type="scientific">Cordyceps fumosorosea (strain ARSEF 2679)</name>
    <name type="common">Isaria fumosorosea</name>
    <dbReference type="NCBI Taxonomy" id="1081104"/>
    <lineage>
        <taxon>Eukaryota</taxon>
        <taxon>Fungi</taxon>
        <taxon>Dikarya</taxon>
        <taxon>Ascomycota</taxon>
        <taxon>Pezizomycotina</taxon>
        <taxon>Sordariomycetes</taxon>
        <taxon>Hypocreomycetidae</taxon>
        <taxon>Hypocreales</taxon>
        <taxon>Cordycipitaceae</taxon>
        <taxon>Cordyceps</taxon>
    </lineage>
</organism>
<keyword evidence="3" id="KW-1185">Reference proteome</keyword>
<proteinExistence type="predicted"/>
<protein>
    <recommendedName>
        <fullName evidence="4">BTB domain-containing protein</fullName>
    </recommendedName>
</protein>
<dbReference type="Proteomes" id="UP000076744">
    <property type="component" value="Unassembled WGS sequence"/>
</dbReference>
<evidence type="ECO:0008006" key="4">
    <source>
        <dbReference type="Google" id="ProtNLM"/>
    </source>
</evidence>
<feature type="region of interest" description="Disordered" evidence="1">
    <location>
        <begin position="170"/>
        <end position="195"/>
    </location>
</feature>
<feature type="region of interest" description="Disordered" evidence="1">
    <location>
        <begin position="243"/>
        <end position="316"/>
    </location>
</feature>
<dbReference type="GeneID" id="30023449"/>
<name>A0A167Q303_CORFA</name>
<dbReference type="AlphaFoldDB" id="A0A167Q303"/>
<feature type="compositionally biased region" description="Basic residues" evidence="1">
    <location>
        <begin position="277"/>
        <end position="287"/>
    </location>
</feature>
<feature type="region of interest" description="Disordered" evidence="1">
    <location>
        <begin position="328"/>
        <end position="368"/>
    </location>
</feature>
<feature type="region of interest" description="Disordered" evidence="1">
    <location>
        <begin position="79"/>
        <end position="113"/>
    </location>
</feature>
<comment type="caution">
    <text evidence="2">The sequence shown here is derived from an EMBL/GenBank/DDBJ whole genome shotgun (WGS) entry which is preliminary data.</text>
</comment>
<dbReference type="PANTHER" id="PTHR47843">
    <property type="entry name" value="BTB DOMAIN-CONTAINING PROTEIN-RELATED"/>
    <property type="match status" value="1"/>
</dbReference>
<dbReference type="EMBL" id="AZHB01000020">
    <property type="protein sequence ID" value="OAA57236.1"/>
    <property type="molecule type" value="Genomic_DNA"/>
</dbReference>
<evidence type="ECO:0000313" key="3">
    <source>
        <dbReference type="Proteomes" id="UP000076744"/>
    </source>
</evidence>